<keyword evidence="2" id="KW-1185">Reference proteome</keyword>
<reference evidence="1 2" key="1">
    <citation type="journal article" date="2024" name="Nat. Commun.">
        <title>Phylogenomics reveals the evolutionary origins of lichenization in chlorophyte algae.</title>
        <authorList>
            <person name="Puginier C."/>
            <person name="Libourel C."/>
            <person name="Otte J."/>
            <person name="Skaloud P."/>
            <person name="Haon M."/>
            <person name="Grisel S."/>
            <person name="Petersen M."/>
            <person name="Berrin J.G."/>
            <person name="Delaux P.M."/>
            <person name="Dal Grande F."/>
            <person name="Keller J."/>
        </authorList>
    </citation>
    <scope>NUCLEOTIDE SEQUENCE [LARGE SCALE GENOMIC DNA]</scope>
    <source>
        <strain evidence="1 2">SAG 2036</strain>
    </source>
</reference>
<dbReference type="SUPFAM" id="SSF81383">
    <property type="entry name" value="F-box domain"/>
    <property type="match status" value="1"/>
</dbReference>
<evidence type="ECO:0000313" key="1">
    <source>
        <dbReference type="EMBL" id="KAK9788317.1"/>
    </source>
</evidence>
<evidence type="ECO:0008006" key="3">
    <source>
        <dbReference type="Google" id="ProtNLM"/>
    </source>
</evidence>
<organism evidence="1 2">
    <name type="scientific">Symbiochloris irregularis</name>
    <dbReference type="NCBI Taxonomy" id="706552"/>
    <lineage>
        <taxon>Eukaryota</taxon>
        <taxon>Viridiplantae</taxon>
        <taxon>Chlorophyta</taxon>
        <taxon>core chlorophytes</taxon>
        <taxon>Trebouxiophyceae</taxon>
        <taxon>Trebouxiales</taxon>
        <taxon>Trebouxiaceae</taxon>
        <taxon>Symbiochloris</taxon>
    </lineage>
</organism>
<accession>A0AAW1NNS5</accession>
<comment type="caution">
    <text evidence="1">The sequence shown here is derived from an EMBL/GenBank/DDBJ whole genome shotgun (WGS) entry which is preliminary data.</text>
</comment>
<name>A0AAW1NNS5_9CHLO</name>
<dbReference type="Proteomes" id="UP001465755">
    <property type="component" value="Unassembled WGS sequence"/>
</dbReference>
<dbReference type="EMBL" id="JALJOQ010000228">
    <property type="protein sequence ID" value="KAK9788317.1"/>
    <property type="molecule type" value="Genomic_DNA"/>
</dbReference>
<dbReference type="AlphaFoldDB" id="A0AAW1NNS5"/>
<evidence type="ECO:0000313" key="2">
    <source>
        <dbReference type="Proteomes" id="UP001465755"/>
    </source>
</evidence>
<dbReference type="InterPro" id="IPR036047">
    <property type="entry name" value="F-box-like_dom_sf"/>
</dbReference>
<proteinExistence type="predicted"/>
<sequence length="164" mass="18312">MILELHVLPHLDAYAVGSLARTCSALRSLTHSKTLDSDWWRRAVQEKLSPLHPVLHSQETTLTPELARSALVQYAQASARMTAGQYTESAGRMKGDCPRVSPDCTKVATLKRTGIGGMQLYVYKLPTLELIFDRRFTFGTSCPTWAHDGLSLTMVCNRVESTWM</sequence>
<gene>
    <name evidence="1" type="ORF">WJX73_005309</name>
</gene>
<protein>
    <recommendedName>
        <fullName evidence="3">F-box domain-containing protein</fullName>
    </recommendedName>
</protein>